<gene>
    <name evidence="1" type="ORF">NQZ67_19100</name>
</gene>
<protein>
    <submittedName>
        <fullName evidence="1">Uncharacterized protein</fullName>
    </submittedName>
</protein>
<comment type="caution">
    <text evidence="1">The sequence shown here is derived from an EMBL/GenBank/DDBJ whole genome shotgun (WGS) entry which is preliminary data.</text>
</comment>
<dbReference type="EMBL" id="JANIPJ010000014">
    <property type="protein sequence ID" value="MCR2805995.1"/>
    <property type="molecule type" value="Genomic_DNA"/>
</dbReference>
<keyword evidence="2" id="KW-1185">Reference proteome</keyword>
<dbReference type="Gene3D" id="2.60.120.260">
    <property type="entry name" value="Galactose-binding domain-like"/>
    <property type="match status" value="1"/>
</dbReference>
<accession>A0A9X2MT64</accession>
<name>A0A9X2MT64_9BACL</name>
<dbReference type="Proteomes" id="UP001141950">
    <property type="component" value="Unassembled WGS sequence"/>
</dbReference>
<evidence type="ECO:0000313" key="1">
    <source>
        <dbReference type="EMBL" id="MCR2805995.1"/>
    </source>
</evidence>
<evidence type="ECO:0000313" key="2">
    <source>
        <dbReference type="Proteomes" id="UP001141950"/>
    </source>
</evidence>
<reference evidence="1" key="1">
    <citation type="submission" date="2022-08" db="EMBL/GenBank/DDBJ databases">
        <title>The genomic sequence of strain Paenibacillus sp. SCIV0701.</title>
        <authorList>
            <person name="Zhao H."/>
        </authorList>
    </citation>
    <scope>NUCLEOTIDE SEQUENCE</scope>
    <source>
        <strain evidence="1">SCIV0701</strain>
    </source>
</reference>
<dbReference type="AlphaFoldDB" id="A0A9X2MT64"/>
<dbReference type="RefSeq" id="WP_257449037.1">
    <property type="nucleotide sequence ID" value="NZ_JANIPJ010000014.1"/>
</dbReference>
<sequence length="165" mass="17441">MSGKLTELIENGGFESGVLAPWTVVVGTAVATSGAKAHSDNFVASIGTSTILRQTIRRGLTDDKAYRLSGALSDGGGGTDVPENPTVVVRLQFIDEDGDILEIFAKKFNRLTIPKNAEGNYRVFNLLAKSPDNTVGAIVTIETAADGLEGIVIADDFSLIQENND</sequence>
<proteinExistence type="predicted"/>
<organism evidence="1 2">
    <name type="scientific">Paenibacillus soyae</name>
    <dbReference type="NCBI Taxonomy" id="2969249"/>
    <lineage>
        <taxon>Bacteria</taxon>
        <taxon>Bacillati</taxon>
        <taxon>Bacillota</taxon>
        <taxon>Bacilli</taxon>
        <taxon>Bacillales</taxon>
        <taxon>Paenibacillaceae</taxon>
        <taxon>Paenibacillus</taxon>
    </lineage>
</organism>